<name>A0A2A8CXK6_9BACT</name>
<dbReference type="Pfam" id="PF10043">
    <property type="entry name" value="DUF2279"/>
    <property type="match status" value="1"/>
</dbReference>
<dbReference type="Proteomes" id="UP000220102">
    <property type="component" value="Unassembled WGS sequence"/>
</dbReference>
<comment type="caution">
    <text evidence="1">The sequence shown here is derived from an EMBL/GenBank/DDBJ whole genome shotgun (WGS) entry which is preliminary data.</text>
</comment>
<organism evidence="1 2">
    <name type="scientific">Longibacter salinarum</name>
    <dbReference type="NCBI Taxonomy" id="1850348"/>
    <lineage>
        <taxon>Bacteria</taxon>
        <taxon>Pseudomonadati</taxon>
        <taxon>Rhodothermota</taxon>
        <taxon>Rhodothermia</taxon>
        <taxon>Rhodothermales</taxon>
        <taxon>Salisaetaceae</taxon>
        <taxon>Longibacter</taxon>
    </lineage>
</organism>
<dbReference type="EMBL" id="PDEQ01000004">
    <property type="protein sequence ID" value="PEN13469.1"/>
    <property type="molecule type" value="Genomic_DNA"/>
</dbReference>
<reference evidence="1 2" key="1">
    <citation type="submission" date="2017-10" db="EMBL/GenBank/DDBJ databases">
        <title>Draft genome of Longibacter Salinarum.</title>
        <authorList>
            <person name="Goh K.M."/>
            <person name="Shamsir M.S."/>
            <person name="Lim S.W."/>
        </authorList>
    </citation>
    <scope>NUCLEOTIDE SEQUENCE [LARGE SCALE GENOMIC DNA]</scope>
    <source>
        <strain evidence="1 2">KCTC 52045</strain>
    </source>
</reference>
<proteinExistence type="predicted"/>
<dbReference type="AlphaFoldDB" id="A0A2A8CXK6"/>
<gene>
    <name evidence="1" type="ORF">CRI94_09115</name>
</gene>
<evidence type="ECO:0000313" key="1">
    <source>
        <dbReference type="EMBL" id="PEN13469.1"/>
    </source>
</evidence>
<sequence length="388" mass="43639">MESTSRFVLTTFSFMFRTLCRGIVSFCFALIIFPVLGQARAQDAMPTATDSVASDSMASTSSYRSPATAPPLAAPSRSIGAWSPLPAPQITPRLELPESVRAVPPRRSSMGRSGIRWGRFAGVTAALAAGYTGIYLFERKQWWDGPGSGFKFDSHLNYARNFDKISHLYAGEVQALINARLLEWSGVPKNQASLWGAVTSLAAQTHVEIHDGYSARWGFDWYDQAANTVGAAWFYAHDRIPAMRRFDLRWSYYPSNAWLKNLEERQKEGTMFADDYSGHAYWMSMQVYDLLPGALGRAWPEFLQVSVGASLHDWTDDTWSLKGPERGRDPDAYVAYYVSLDVDWRKVIPRNSWLGRSAGDFLNRFHLPFPAVRVWPEPGVHLIFVGQK</sequence>
<dbReference type="InterPro" id="IPR018736">
    <property type="entry name" value="DUF2279_periplasmic_lipo"/>
</dbReference>
<dbReference type="OrthoDB" id="9803535at2"/>
<keyword evidence="2" id="KW-1185">Reference proteome</keyword>
<accession>A0A2A8CXK6</accession>
<protein>
    <recommendedName>
        <fullName evidence="3">DUF2279 domain-containing protein</fullName>
    </recommendedName>
</protein>
<evidence type="ECO:0008006" key="3">
    <source>
        <dbReference type="Google" id="ProtNLM"/>
    </source>
</evidence>
<evidence type="ECO:0000313" key="2">
    <source>
        <dbReference type="Proteomes" id="UP000220102"/>
    </source>
</evidence>